<feature type="transmembrane region" description="Helical" evidence="2">
    <location>
        <begin position="200"/>
        <end position="219"/>
    </location>
</feature>
<feature type="transmembrane region" description="Helical" evidence="2">
    <location>
        <begin position="130"/>
        <end position="151"/>
    </location>
</feature>
<proteinExistence type="predicted"/>
<name>A0A9D1RQ59_9CORY</name>
<evidence type="ECO:0000313" key="3">
    <source>
        <dbReference type="EMBL" id="HIW91719.1"/>
    </source>
</evidence>
<feature type="transmembrane region" description="Helical" evidence="2">
    <location>
        <begin position="72"/>
        <end position="90"/>
    </location>
</feature>
<feature type="compositionally biased region" description="Basic and acidic residues" evidence="1">
    <location>
        <begin position="255"/>
        <end position="265"/>
    </location>
</feature>
<protein>
    <recommendedName>
        <fullName evidence="5">DUF998 domain-containing protein</fullName>
    </recommendedName>
</protein>
<evidence type="ECO:0000256" key="2">
    <source>
        <dbReference type="SAM" id="Phobius"/>
    </source>
</evidence>
<evidence type="ECO:0000256" key="1">
    <source>
        <dbReference type="SAM" id="MobiDB-lite"/>
    </source>
</evidence>
<feature type="region of interest" description="Disordered" evidence="1">
    <location>
        <begin position="239"/>
        <end position="265"/>
    </location>
</feature>
<reference evidence="3" key="1">
    <citation type="journal article" date="2021" name="PeerJ">
        <title>Extensive microbial diversity within the chicken gut microbiome revealed by metagenomics and culture.</title>
        <authorList>
            <person name="Gilroy R."/>
            <person name="Ravi A."/>
            <person name="Getino M."/>
            <person name="Pursley I."/>
            <person name="Horton D.L."/>
            <person name="Alikhan N.F."/>
            <person name="Baker D."/>
            <person name="Gharbi K."/>
            <person name="Hall N."/>
            <person name="Watson M."/>
            <person name="Adriaenssens E.M."/>
            <person name="Foster-Nyarko E."/>
            <person name="Jarju S."/>
            <person name="Secka A."/>
            <person name="Antonio M."/>
            <person name="Oren A."/>
            <person name="Chaudhuri R.R."/>
            <person name="La Ragione R."/>
            <person name="Hildebrand F."/>
            <person name="Pallen M.J."/>
        </authorList>
    </citation>
    <scope>NUCLEOTIDE SEQUENCE</scope>
    <source>
        <strain evidence="3">CHK32-1732</strain>
    </source>
</reference>
<dbReference type="Proteomes" id="UP000824190">
    <property type="component" value="Unassembled WGS sequence"/>
</dbReference>
<evidence type="ECO:0000313" key="4">
    <source>
        <dbReference type="Proteomes" id="UP000824190"/>
    </source>
</evidence>
<keyword evidence="2" id="KW-1133">Transmembrane helix</keyword>
<keyword evidence="2" id="KW-0812">Transmembrane</keyword>
<sequence>MLSYRVAGVLFFLSGIFTCFGQVAAFVSWKGMYSVTDNRLADFTVTECQVIRDNLGTRYVCNPAHMITNSSYVIAGVLLITAGAVIAASAHREGHTTLGLVVPLVVGTGVFFAAAGLVPYSVSRLGHDALMLFFALTVWTLMALLAGLGTYRRAAGAEPSPLIYGAYIPLTKLMLAISVLGMLTLFALGSNGLPGAYERLAFDTITFWLMIIGMGMYSLGGAADKESRRVAEMEAQWGVGPGARGKLQDSEEEADAKSDSMPGDK</sequence>
<feature type="transmembrane region" description="Helical" evidence="2">
    <location>
        <begin position="97"/>
        <end position="118"/>
    </location>
</feature>
<reference evidence="3" key="2">
    <citation type="submission" date="2021-04" db="EMBL/GenBank/DDBJ databases">
        <authorList>
            <person name="Gilroy R."/>
        </authorList>
    </citation>
    <scope>NUCLEOTIDE SEQUENCE</scope>
    <source>
        <strain evidence="3">CHK32-1732</strain>
    </source>
</reference>
<gene>
    <name evidence="3" type="ORF">H9870_08675</name>
</gene>
<organism evidence="3 4">
    <name type="scientific">Candidatus Corynebacterium avicola</name>
    <dbReference type="NCBI Taxonomy" id="2838527"/>
    <lineage>
        <taxon>Bacteria</taxon>
        <taxon>Bacillati</taxon>
        <taxon>Actinomycetota</taxon>
        <taxon>Actinomycetes</taxon>
        <taxon>Mycobacteriales</taxon>
        <taxon>Corynebacteriaceae</taxon>
        <taxon>Corynebacterium</taxon>
    </lineage>
</organism>
<dbReference type="EMBL" id="DXGC01000074">
    <property type="protein sequence ID" value="HIW91719.1"/>
    <property type="molecule type" value="Genomic_DNA"/>
</dbReference>
<comment type="caution">
    <text evidence="3">The sequence shown here is derived from an EMBL/GenBank/DDBJ whole genome shotgun (WGS) entry which is preliminary data.</text>
</comment>
<keyword evidence="2" id="KW-0472">Membrane</keyword>
<accession>A0A9D1RQ59</accession>
<dbReference type="AlphaFoldDB" id="A0A9D1RQ59"/>
<evidence type="ECO:0008006" key="5">
    <source>
        <dbReference type="Google" id="ProtNLM"/>
    </source>
</evidence>
<feature type="transmembrane region" description="Helical" evidence="2">
    <location>
        <begin position="163"/>
        <end position="188"/>
    </location>
</feature>